<keyword evidence="3" id="KW-1185">Reference proteome</keyword>
<evidence type="ECO:0000313" key="3">
    <source>
        <dbReference type="Proteomes" id="UP001218218"/>
    </source>
</evidence>
<dbReference type="AlphaFoldDB" id="A0AAD7ABE2"/>
<reference evidence="2" key="1">
    <citation type="submission" date="2023-03" db="EMBL/GenBank/DDBJ databases">
        <title>Massive genome expansion in bonnet fungi (Mycena s.s.) driven by repeated elements and novel gene families across ecological guilds.</title>
        <authorList>
            <consortium name="Lawrence Berkeley National Laboratory"/>
            <person name="Harder C.B."/>
            <person name="Miyauchi S."/>
            <person name="Viragh M."/>
            <person name="Kuo A."/>
            <person name="Thoen E."/>
            <person name="Andreopoulos B."/>
            <person name="Lu D."/>
            <person name="Skrede I."/>
            <person name="Drula E."/>
            <person name="Henrissat B."/>
            <person name="Morin E."/>
            <person name="Kohler A."/>
            <person name="Barry K."/>
            <person name="LaButti K."/>
            <person name="Morin E."/>
            <person name="Salamov A."/>
            <person name="Lipzen A."/>
            <person name="Mereny Z."/>
            <person name="Hegedus B."/>
            <person name="Baldrian P."/>
            <person name="Stursova M."/>
            <person name="Weitz H."/>
            <person name="Taylor A."/>
            <person name="Grigoriev I.V."/>
            <person name="Nagy L.G."/>
            <person name="Martin F."/>
            <person name="Kauserud H."/>
        </authorList>
    </citation>
    <scope>NUCLEOTIDE SEQUENCE</scope>
    <source>
        <strain evidence="2">CBHHK002</strain>
    </source>
</reference>
<accession>A0AAD7ABE2</accession>
<evidence type="ECO:0000256" key="1">
    <source>
        <dbReference type="SAM" id="MobiDB-lite"/>
    </source>
</evidence>
<feature type="compositionally biased region" description="Polar residues" evidence="1">
    <location>
        <begin position="119"/>
        <end position="132"/>
    </location>
</feature>
<organism evidence="2 3">
    <name type="scientific">Mycena albidolilacea</name>
    <dbReference type="NCBI Taxonomy" id="1033008"/>
    <lineage>
        <taxon>Eukaryota</taxon>
        <taxon>Fungi</taxon>
        <taxon>Dikarya</taxon>
        <taxon>Basidiomycota</taxon>
        <taxon>Agaricomycotina</taxon>
        <taxon>Agaricomycetes</taxon>
        <taxon>Agaricomycetidae</taxon>
        <taxon>Agaricales</taxon>
        <taxon>Marasmiineae</taxon>
        <taxon>Mycenaceae</taxon>
        <taxon>Mycena</taxon>
    </lineage>
</organism>
<comment type="caution">
    <text evidence="2">The sequence shown here is derived from an EMBL/GenBank/DDBJ whole genome shotgun (WGS) entry which is preliminary data.</text>
</comment>
<evidence type="ECO:0000313" key="2">
    <source>
        <dbReference type="EMBL" id="KAJ7354190.1"/>
    </source>
</evidence>
<name>A0AAD7ABE2_9AGAR</name>
<feature type="region of interest" description="Disordered" evidence="1">
    <location>
        <begin position="108"/>
        <end position="137"/>
    </location>
</feature>
<sequence>MFTFIDDQLAEQTRIPLVTIVTRRRSNPRIHSRLHFLLQEVSIEMQSSHFHWFIALFILQCILLSHASEVSFSPSADASPHTDTTSSIRDSLMSHTAAMKPTSSLSPLLMLPSAPPTSDEVSASHHPQSLPTSEAHRTDATSEAISVAAFLILSALLLGAVVGLAKSARSYWCRSRDIVRLRGRPDAQRAGSVLAGEGSLRTPPPSYLPRPPSYADDVVACPVAQENLTAIEGQETKLRGGPAFGGGTVVAGVPWIADHTRLFRHRFSTKAEIFRKHGSALELDFTVCIGVVFLGSGVRNLAHFGVTHPESRRASATQPIENFYQSSPLSHGLGERLTYTTRGILCVDLILPLEPVKPLTSAKTSAKAEDHGTGHAS</sequence>
<gene>
    <name evidence="2" type="ORF">DFH08DRAFT_804108</name>
</gene>
<protein>
    <submittedName>
        <fullName evidence="2">Uncharacterized protein</fullName>
    </submittedName>
</protein>
<dbReference type="Proteomes" id="UP001218218">
    <property type="component" value="Unassembled WGS sequence"/>
</dbReference>
<feature type="compositionally biased region" description="Low complexity" evidence="1">
    <location>
        <begin position="108"/>
        <end position="118"/>
    </location>
</feature>
<proteinExistence type="predicted"/>
<dbReference type="EMBL" id="JARIHO010000010">
    <property type="protein sequence ID" value="KAJ7354190.1"/>
    <property type="molecule type" value="Genomic_DNA"/>
</dbReference>